<protein>
    <submittedName>
        <fullName evidence="4">Kelch repeat-containing protein</fullName>
    </submittedName>
</protein>
<dbReference type="OMA" id="NTKEHEH"/>
<evidence type="ECO:0000256" key="1">
    <source>
        <dbReference type="ARBA" id="ARBA00022441"/>
    </source>
</evidence>
<evidence type="ECO:0000313" key="4">
    <source>
        <dbReference type="EMBL" id="CDW76890.1"/>
    </source>
</evidence>
<dbReference type="FunCoup" id="A0A078A5R8">
    <property type="interactions" value="1"/>
</dbReference>
<feature type="compositionally biased region" description="Basic residues" evidence="3">
    <location>
        <begin position="363"/>
        <end position="373"/>
    </location>
</feature>
<dbReference type="Pfam" id="PF24681">
    <property type="entry name" value="Kelch_KLHDC2_KLHL20_DRC7"/>
    <property type="match status" value="2"/>
</dbReference>
<name>A0A078A5R8_STYLE</name>
<keyword evidence="2" id="KW-0677">Repeat</keyword>
<feature type="region of interest" description="Disordered" evidence="3">
    <location>
        <begin position="351"/>
        <end position="388"/>
    </location>
</feature>
<dbReference type="InParanoid" id="A0A078A5R8"/>
<dbReference type="EMBL" id="CCKQ01005639">
    <property type="protein sequence ID" value="CDW76890.1"/>
    <property type="molecule type" value="Genomic_DNA"/>
</dbReference>
<proteinExistence type="predicted"/>
<accession>A0A078A5R8</accession>
<feature type="compositionally biased region" description="Basic and acidic residues" evidence="3">
    <location>
        <begin position="351"/>
        <end position="362"/>
    </location>
</feature>
<feature type="region of interest" description="Disordered" evidence="3">
    <location>
        <begin position="462"/>
        <end position="485"/>
    </location>
</feature>
<dbReference type="OrthoDB" id="10250130at2759"/>
<dbReference type="Proteomes" id="UP000039865">
    <property type="component" value="Unassembled WGS sequence"/>
</dbReference>
<dbReference type="Gene3D" id="2.120.10.80">
    <property type="entry name" value="Kelch-type beta propeller"/>
    <property type="match status" value="2"/>
</dbReference>
<dbReference type="PANTHER" id="PTHR46093:SF18">
    <property type="entry name" value="FIBRONECTIN TYPE-III DOMAIN-CONTAINING PROTEIN"/>
    <property type="match status" value="1"/>
</dbReference>
<evidence type="ECO:0000256" key="3">
    <source>
        <dbReference type="SAM" id="MobiDB-lite"/>
    </source>
</evidence>
<dbReference type="PANTHER" id="PTHR46093">
    <property type="entry name" value="ACYL-COA-BINDING DOMAIN-CONTAINING PROTEIN 5"/>
    <property type="match status" value="1"/>
</dbReference>
<dbReference type="SUPFAM" id="SSF117281">
    <property type="entry name" value="Kelch motif"/>
    <property type="match status" value="2"/>
</dbReference>
<reference evidence="4 5" key="1">
    <citation type="submission" date="2014-06" db="EMBL/GenBank/DDBJ databases">
        <authorList>
            <person name="Swart Estienne"/>
        </authorList>
    </citation>
    <scope>NUCLEOTIDE SEQUENCE [LARGE SCALE GENOMIC DNA]</scope>
    <source>
        <strain evidence="4 5">130c</strain>
    </source>
</reference>
<keyword evidence="1" id="KW-0880">Kelch repeat</keyword>
<keyword evidence="5" id="KW-1185">Reference proteome</keyword>
<dbReference type="InterPro" id="IPR015915">
    <property type="entry name" value="Kelch-typ_b-propeller"/>
</dbReference>
<evidence type="ECO:0000256" key="2">
    <source>
        <dbReference type="ARBA" id="ARBA00022737"/>
    </source>
</evidence>
<dbReference type="AlphaFoldDB" id="A0A078A5R8"/>
<organism evidence="4 5">
    <name type="scientific">Stylonychia lemnae</name>
    <name type="common">Ciliate</name>
    <dbReference type="NCBI Taxonomy" id="5949"/>
    <lineage>
        <taxon>Eukaryota</taxon>
        <taxon>Sar</taxon>
        <taxon>Alveolata</taxon>
        <taxon>Ciliophora</taxon>
        <taxon>Intramacronucleata</taxon>
        <taxon>Spirotrichea</taxon>
        <taxon>Stichotrichia</taxon>
        <taxon>Sporadotrichida</taxon>
        <taxon>Oxytrichidae</taxon>
        <taxon>Stylonychinae</taxon>
        <taxon>Stylonychia</taxon>
    </lineage>
</organism>
<feature type="compositionally biased region" description="Low complexity" evidence="3">
    <location>
        <begin position="468"/>
        <end position="485"/>
    </location>
</feature>
<evidence type="ECO:0000313" key="5">
    <source>
        <dbReference type="Proteomes" id="UP000039865"/>
    </source>
</evidence>
<gene>
    <name evidence="4" type="primary">Contig4051.g4335</name>
    <name evidence="4" type="ORF">STYLEM_5855</name>
</gene>
<sequence>MDQEVKRGPSGRNTHQAVYYNDQVIIVGGADEFQKYKNNPDLLIYETKKSHWKIIKNNGRFSLERSGHSCFIYNDQLYVFGGISIHNGCYLNDIGKLDLSILKNQTQDQDMSTQFVAFNPIELTDQAKIEQPSLRSAHAFSLIERKNTLKQSVQFWIFGGAQMLNFFNDMYYFDFDMMHWNKVNYNAQRSVAIPTPRAAHTMVYYESNRSFYAFGGGNSHQMFNDLFIYDIDSKCWLMPSIGGEFPSPRAGHSATKIDEKYFCIFGGGDLRTVFNDTFLFDVENNNWIKIKPFGQQPDRRCGHTATRVNDSKILIFGGGDVDGELFADLYSLDISQMVSVQKNFNRKVNEEFKQSDQTDKSSRSSRRRARKKQIQNNQSKQMTQKHSEIQKIKLQLHEQQEYFSKQFKLFSNLLQDMQNKNDYYFNKYNQQLNELEQQISENNNNNINNSIHSGLDRSFSDFSDSEPSLIKSSSTSSIDQQQLQL</sequence>